<dbReference type="Pfam" id="PF04397">
    <property type="entry name" value="LytTR"/>
    <property type="match status" value="1"/>
</dbReference>
<dbReference type="InterPro" id="IPR007492">
    <property type="entry name" value="LytTR_DNA-bd_dom"/>
</dbReference>
<dbReference type="PROSITE" id="PS50930">
    <property type="entry name" value="HTH_LYTTR"/>
    <property type="match status" value="1"/>
</dbReference>
<reference evidence="2" key="1">
    <citation type="submission" date="2019-08" db="EMBL/GenBank/DDBJ databases">
        <authorList>
            <person name="Kucharzyk K."/>
            <person name="Murdoch R.W."/>
            <person name="Higgins S."/>
            <person name="Loffler F."/>
        </authorList>
    </citation>
    <scope>NUCLEOTIDE SEQUENCE</scope>
</reference>
<proteinExistence type="predicted"/>
<gene>
    <name evidence="2" type="ORF">SDC9_134557</name>
</gene>
<dbReference type="EMBL" id="VSSQ01035273">
    <property type="protein sequence ID" value="MPM87461.1"/>
    <property type="molecule type" value="Genomic_DNA"/>
</dbReference>
<comment type="caution">
    <text evidence="2">The sequence shown here is derived from an EMBL/GenBank/DDBJ whole genome shotgun (WGS) entry which is preliminary data.</text>
</comment>
<dbReference type="InterPro" id="IPR046947">
    <property type="entry name" value="LytR-like"/>
</dbReference>
<dbReference type="SMART" id="SM00850">
    <property type="entry name" value="LytTR"/>
    <property type="match status" value="1"/>
</dbReference>
<organism evidence="2">
    <name type="scientific">bioreactor metagenome</name>
    <dbReference type="NCBI Taxonomy" id="1076179"/>
    <lineage>
        <taxon>unclassified sequences</taxon>
        <taxon>metagenomes</taxon>
        <taxon>ecological metagenomes</taxon>
    </lineage>
</organism>
<dbReference type="PANTHER" id="PTHR37299">
    <property type="entry name" value="TRANSCRIPTIONAL REGULATOR-RELATED"/>
    <property type="match status" value="1"/>
</dbReference>
<dbReference type="GO" id="GO:0000156">
    <property type="term" value="F:phosphorelay response regulator activity"/>
    <property type="evidence" value="ECO:0007669"/>
    <property type="project" value="InterPro"/>
</dbReference>
<evidence type="ECO:0000313" key="2">
    <source>
        <dbReference type="EMBL" id="MPM87461.1"/>
    </source>
</evidence>
<sequence>MKINIEQSSDYTEVEITIKCSSIDDGLEKLLSSLRLYGSTVSCKKDNKVYFLKPEGIFYFDTVDEKVFIYTVDCVYETTLKLYEIEERFIGTNIIRVNKSTVLNLMKIDYVSPLINGRIQAVLQNGEKVIISRQYVSAFKNKLGL</sequence>
<protein>
    <recommendedName>
        <fullName evidence="1">HTH LytTR-type domain-containing protein</fullName>
    </recommendedName>
</protein>
<name>A0A645DDN7_9ZZZZ</name>
<dbReference type="AlphaFoldDB" id="A0A645DDN7"/>
<feature type="domain" description="HTH LytTR-type" evidence="1">
    <location>
        <begin position="41"/>
        <end position="145"/>
    </location>
</feature>
<dbReference type="GO" id="GO:0003677">
    <property type="term" value="F:DNA binding"/>
    <property type="evidence" value="ECO:0007669"/>
    <property type="project" value="InterPro"/>
</dbReference>
<evidence type="ECO:0000259" key="1">
    <source>
        <dbReference type="PROSITE" id="PS50930"/>
    </source>
</evidence>
<accession>A0A645DDN7</accession>
<dbReference type="PANTHER" id="PTHR37299:SF4">
    <property type="entry name" value="TRANSCRIPTIONAL REGULATOR"/>
    <property type="match status" value="1"/>
</dbReference>
<dbReference type="Gene3D" id="2.40.50.1020">
    <property type="entry name" value="LytTr DNA-binding domain"/>
    <property type="match status" value="1"/>
</dbReference>